<dbReference type="PANTHER" id="PTHR47129">
    <property type="entry name" value="QUINONE OXIDOREDUCTASE 2"/>
    <property type="match status" value="1"/>
</dbReference>
<dbReference type="SUPFAM" id="SSF51735">
    <property type="entry name" value="NAD(P)-binding Rossmann-fold domains"/>
    <property type="match status" value="1"/>
</dbReference>
<name>A0ABX3ETX0_9BACL</name>
<dbReference type="EMBL" id="LVWI01000001">
    <property type="protein sequence ID" value="OKP91658.1"/>
    <property type="molecule type" value="Genomic_DNA"/>
</dbReference>
<dbReference type="InterPro" id="IPR036291">
    <property type="entry name" value="NAD(P)-bd_dom_sf"/>
</dbReference>
<dbReference type="Gene3D" id="3.40.50.720">
    <property type="entry name" value="NAD(P)-binding Rossmann-like Domain"/>
    <property type="match status" value="1"/>
</dbReference>
<evidence type="ECO:0000313" key="2">
    <source>
        <dbReference type="EMBL" id="OKP91658.1"/>
    </source>
</evidence>
<dbReference type="Pfam" id="PF13460">
    <property type="entry name" value="NAD_binding_10"/>
    <property type="match status" value="1"/>
</dbReference>
<dbReference type="InterPro" id="IPR016040">
    <property type="entry name" value="NAD(P)-bd_dom"/>
</dbReference>
<keyword evidence="3" id="KW-1185">Reference proteome</keyword>
<dbReference type="Proteomes" id="UP000186058">
    <property type="component" value="Unassembled WGS sequence"/>
</dbReference>
<reference evidence="2 3" key="1">
    <citation type="submission" date="2016-03" db="EMBL/GenBank/DDBJ databases">
        <authorList>
            <person name="Sant'Anna F.H."/>
            <person name="Ambrosini A."/>
            <person name="Souza R."/>
            <person name="Bach E."/>
            <person name="Fernandes G."/>
            <person name="Balsanelli E."/>
            <person name="Baura V.A."/>
            <person name="Souza E.M."/>
            <person name="Passaglia L."/>
        </authorList>
    </citation>
    <scope>NUCLEOTIDE SEQUENCE [LARGE SCALE GENOMIC DNA]</scope>
    <source>
        <strain evidence="2 3">P26E</strain>
    </source>
</reference>
<dbReference type="Gene3D" id="3.90.25.10">
    <property type="entry name" value="UDP-galactose 4-epimerase, domain 1"/>
    <property type="match status" value="1"/>
</dbReference>
<proteinExistence type="predicted"/>
<dbReference type="CDD" id="cd05269">
    <property type="entry name" value="TMR_SDR_a"/>
    <property type="match status" value="1"/>
</dbReference>
<sequence>MTILITGATGQLGSQIIENLLSRLSASNFVAGVRNLDAAAPLTGRGVEVRCFDYDRPETLQNALAGVSKLLLISSSHTDDAVRLAGHKNVIDAAKTAGVAHILYTSFAFPQAGNIHPGNVHALTEQAILESGMEYTILRNGLYIDFVGVLGLNEAIRSGVLLTRPGDWRFNAVTRGDLARATANVLTGTGHEHRVYELAAPQTWSFDNLAEVLTELAGKPVTHTEDRSIQHWIYHFLSSIDTTSTSEDLEHLMGQPAASLKESIMPFLNL</sequence>
<feature type="domain" description="NAD(P)-binding" evidence="1">
    <location>
        <begin position="7"/>
        <end position="187"/>
    </location>
</feature>
<organism evidence="2 3">
    <name type="scientific">Paenibacillus helianthi</name>
    <dbReference type="NCBI Taxonomy" id="1349432"/>
    <lineage>
        <taxon>Bacteria</taxon>
        <taxon>Bacillati</taxon>
        <taxon>Bacillota</taxon>
        <taxon>Bacilli</taxon>
        <taxon>Bacillales</taxon>
        <taxon>Paenibacillaceae</taxon>
        <taxon>Paenibacillus</taxon>
    </lineage>
</organism>
<dbReference type="InterPro" id="IPR052718">
    <property type="entry name" value="NmrA-type_oxidoreductase"/>
</dbReference>
<evidence type="ECO:0000259" key="1">
    <source>
        <dbReference type="Pfam" id="PF13460"/>
    </source>
</evidence>
<accession>A0ABX3ETX0</accession>
<comment type="caution">
    <text evidence="2">The sequence shown here is derived from an EMBL/GenBank/DDBJ whole genome shotgun (WGS) entry which is preliminary data.</text>
</comment>
<dbReference type="PANTHER" id="PTHR47129:SF1">
    <property type="entry name" value="NMRA-LIKE DOMAIN-CONTAINING PROTEIN"/>
    <property type="match status" value="1"/>
</dbReference>
<evidence type="ECO:0000313" key="3">
    <source>
        <dbReference type="Proteomes" id="UP000186058"/>
    </source>
</evidence>
<gene>
    <name evidence="2" type="ORF">A3844_00580</name>
</gene>
<protein>
    <submittedName>
        <fullName evidence="2">NAD(P)-dependent oxidoreductase</fullName>
    </submittedName>
</protein>